<comment type="caution">
    <text evidence="1">The sequence shown here is derived from an EMBL/GenBank/DDBJ whole genome shotgun (WGS) entry which is preliminary data.</text>
</comment>
<sequence length="119" mass="13446">VGTGRAELYVYEYLDMSGSCPRCPHDPPNWVMTYGWCTAPTLELQRIAIHKPWKDEWRPMPKGKLKRQVGVRWASLGDETSQNLTKYGESITACGVKSRASSSLTLELASRAKSEMLQR</sequence>
<accession>A0ABS8SP98</accession>
<reference evidence="1 2" key="1">
    <citation type="journal article" date="2021" name="BMC Genomics">
        <title>Datura genome reveals duplications of psychoactive alkaloid biosynthetic genes and high mutation rate following tissue culture.</title>
        <authorList>
            <person name="Rajewski A."/>
            <person name="Carter-House D."/>
            <person name="Stajich J."/>
            <person name="Litt A."/>
        </authorList>
    </citation>
    <scope>NUCLEOTIDE SEQUENCE [LARGE SCALE GENOMIC DNA]</scope>
    <source>
        <strain evidence="1">AR-01</strain>
    </source>
</reference>
<organism evidence="1 2">
    <name type="scientific">Datura stramonium</name>
    <name type="common">Jimsonweed</name>
    <name type="synonym">Common thornapple</name>
    <dbReference type="NCBI Taxonomy" id="4076"/>
    <lineage>
        <taxon>Eukaryota</taxon>
        <taxon>Viridiplantae</taxon>
        <taxon>Streptophyta</taxon>
        <taxon>Embryophyta</taxon>
        <taxon>Tracheophyta</taxon>
        <taxon>Spermatophyta</taxon>
        <taxon>Magnoliopsida</taxon>
        <taxon>eudicotyledons</taxon>
        <taxon>Gunneridae</taxon>
        <taxon>Pentapetalae</taxon>
        <taxon>asterids</taxon>
        <taxon>lamiids</taxon>
        <taxon>Solanales</taxon>
        <taxon>Solanaceae</taxon>
        <taxon>Solanoideae</taxon>
        <taxon>Datureae</taxon>
        <taxon>Datura</taxon>
    </lineage>
</organism>
<keyword evidence="2" id="KW-1185">Reference proteome</keyword>
<proteinExistence type="predicted"/>
<protein>
    <submittedName>
        <fullName evidence="1">Uncharacterized protein</fullName>
    </submittedName>
</protein>
<dbReference type="EMBL" id="JACEIK010000663">
    <property type="protein sequence ID" value="MCD7460609.1"/>
    <property type="molecule type" value="Genomic_DNA"/>
</dbReference>
<gene>
    <name evidence="1" type="ORF">HAX54_043900</name>
</gene>
<dbReference type="Proteomes" id="UP000823775">
    <property type="component" value="Unassembled WGS sequence"/>
</dbReference>
<feature type="non-terminal residue" evidence="1">
    <location>
        <position position="1"/>
    </location>
</feature>
<evidence type="ECO:0000313" key="1">
    <source>
        <dbReference type="EMBL" id="MCD7460609.1"/>
    </source>
</evidence>
<evidence type="ECO:0000313" key="2">
    <source>
        <dbReference type="Proteomes" id="UP000823775"/>
    </source>
</evidence>
<name>A0ABS8SP98_DATST</name>